<evidence type="ECO:0000313" key="3">
    <source>
        <dbReference type="EMBL" id="CAB9513864.1"/>
    </source>
</evidence>
<dbReference type="CDD" id="cd11524">
    <property type="entry name" value="SYLF"/>
    <property type="match status" value="1"/>
</dbReference>
<accession>A0A9N8E4R1</accession>
<dbReference type="AlphaFoldDB" id="A0A9N8E4R1"/>
<feature type="region of interest" description="Disordered" evidence="1">
    <location>
        <begin position="236"/>
        <end position="278"/>
    </location>
</feature>
<dbReference type="PANTHER" id="PTHR15629">
    <property type="entry name" value="SH3YL1 PROTEIN"/>
    <property type="match status" value="1"/>
</dbReference>
<protein>
    <submittedName>
        <fullName evidence="3">LAS seventeen-binding protein 3</fullName>
    </submittedName>
</protein>
<name>A0A9N8E4R1_9STRA</name>
<reference evidence="3" key="1">
    <citation type="submission" date="2020-06" db="EMBL/GenBank/DDBJ databases">
        <authorList>
            <consortium name="Plant Systems Biology data submission"/>
        </authorList>
    </citation>
    <scope>NUCLEOTIDE SEQUENCE</scope>
    <source>
        <strain evidence="3">D6</strain>
    </source>
</reference>
<dbReference type="PANTHER" id="PTHR15629:SF2">
    <property type="entry name" value="SH3 DOMAIN-CONTAINING YSC84-LIKE PROTEIN 1"/>
    <property type="match status" value="1"/>
</dbReference>
<gene>
    <name evidence="3" type="ORF">SEMRO_618_G176300.1</name>
</gene>
<dbReference type="Proteomes" id="UP001153069">
    <property type="component" value="Unassembled WGS sequence"/>
</dbReference>
<organism evidence="3 4">
    <name type="scientific">Seminavis robusta</name>
    <dbReference type="NCBI Taxonomy" id="568900"/>
    <lineage>
        <taxon>Eukaryota</taxon>
        <taxon>Sar</taxon>
        <taxon>Stramenopiles</taxon>
        <taxon>Ochrophyta</taxon>
        <taxon>Bacillariophyta</taxon>
        <taxon>Bacillariophyceae</taxon>
        <taxon>Bacillariophycidae</taxon>
        <taxon>Naviculales</taxon>
        <taxon>Naviculaceae</taxon>
        <taxon>Seminavis</taxon>
    </lineage>
</organism>
<dbReference type="GO" id="GO:0035091">
    <property type="term" value="F:phosphatidylinositol binding"/>
    <property type="evidence" value="ECO:0007669"/>
    <property type="project" value="TreeGrafter"/>
</dbReference>
<evidence type="ECO:0000256" key="1">
    <source>
        <dbReference type="SAM" id="MobiDB-lite"/>
    </source>
</evidence>
<comment type="caution">
    <text evidence="3">The sequence shown here is derived from an EMBL/GenBank/DDBJ whole genome shotgun (WGS) entry which is preliminary data.</text>
</comment>
<feature type="compositionally biased region" description="Basic and acidic residues" evidence="1">
    <location>
        <begin position="251"/>
        <end position="278"/>
    </location>
</feature>
<sequence>MPMNNNKITKRANKMEGMIQASVKLLEKWEFQERLSPKVVQHAHGIAILEIIQAGFLFNGQIGTGVLLRHDKTTNTWGHPLAIGLTGAGAGISLGAEKKHIAIFLTREQMTQAMASDFSLRLGLQTSLVVMDAGEEMDLTAHVGNKGSGVSSAYASTLGFYLGVEANGSVLAPRKAVNEAFYGAKLTPKKIVFGQVEDAPACEALDQLRTKLLELSEAPAAGPSYAETIAHPFLKTTKHTNKTMGNSQSSVKKEEEEDPIGKDDNKKTGSEDDSGTKQFKEHWMYQHPYVSKPKCSSKFQLSRSPLVDGQQLKREDPEHLATGSTRVDHDDETMRTEWMYSHPYVTTTTTSANTQTCHVKDDDTVETAVAE</sequence>
<feature type="region of interest" description="Disordered" evidence="1">
    <location>
        <begin position="302"/>
        <end position="333"/>
    </location>
</feature>
<dbReference type="InterPro" id="IPR051702">
    <property type="entry name" value="SH3_domain_YSC84-like"/>
</dbReference>
<feature type="domain" description="Ysc84 actin-binding" evidence="2">
    <location>
        <begin position="86"/>
        <end position="207"/>
    </location>
</feature>
<dbReference type="Pfam" id="PF04366">
    <property type="entry name" value="Ysc84"/>
    <property type="match status" value="1"/>
</dbReference>
<dbReference type="InterPro" id="IPR007461">
    <property type="entry name" value="Ysc84_actin-binding"/>
</dbReference>
<dbReference type="EMBL" id="CAICTM010000617">
    <property type="protein sequence ID" value="CAB9513864.1"/>
    <property type="molecule type" value="Genomic_DNA"/>
</dbReference>
<dbReference type="OrthoDB" id="443981at2759"/>
<evidence type="ECO:0000259" key="2">
    <source>
        <dbReference type="Pfam" id="PF04366"/>
    </source>
</evidence>
<proteinExistence type="predicted"/>
<keyword evidence="4" id="KW-1185">Reference proteome</keyword>
<evidence type="ECO:0000313" key="4">
    <source>
        <dbReference type="Proteomes" id="UP001153069"/>
    </source>
</evidence>